<evidence type="ECO:0000313" key="3">
    <source>
        <dbReference type="Proteomes" id="UP000216725"/>
    </source>
</evidence>
<keyword evidence="3" id="KW-1185">Reference proteome</keyword>
<evidence type="ECO:0000313" key="2">
    <source>
        <dbReference type="EMBL" id="OZG51749.1"/>
    </source>
</evidence>
<protein>
    <submittedName>
        <fullName evidence="2">Uncharacterized protein</fullName>
    </submittedName>
</protein>
<accession>A0A261EXZ9</accession>
<comment type="caution">
    <text evidence="2">The sequence shown here is derived from an EMBL/GenBank/DDBJ whole genome shotgun (WGS) entry which is preliminary data.</text>
</comment>
<feature type="region of interest" description="Disordered" evidence="1">
    <location>
        <begin position="120"/>
        <end position="147"/>
    </location>
</feature>
<name>A0A261EXZ9_9BIFI</name>
<feature type="region of interest" description="Disordered" evidence="1">
    <location>
        <begin position="1"/>
        <end position="33"/>
    </location>
</feature>
<sequence>MSKTVTIRGDEWSEDELRDLASRPRLDVPVKDEYGRRARLAVHVWQAHHGEGDEQSDDAAAEKTPAVPEQAPTPDPEPKPAEPEAPYIYAHPCPRCGEPVNGGHRNRFCDSCRVKSRKEQIAKSRAKERAKKTAQANEPARDGDSGHVNDALALAVGTLARRLRRAVYAGDATTYRATVDALANIDKVITATGGWKEDKQ</sequence>
<dbReference type="Proteomes" id="UP000216725">
    <property type="component" value="Unassembled WGS sequence"/>
</dbReference>
<dbReference type="EMBL" id="MWWR01000006">
    <property type="protein sequence ID" value="OZG51749.1"/>
    <property type="molecule type" value="Genomic_DNA"/>
</dbReference>
<dbReference type="AlphaFoldDB" id="A0A261EXZ9"/>
<gene>
    <name evidence="2" type="ORF">PSRA_0829</name>
</gene>
<dbReference type="RefSeq" id="WP_094660658.1">
    <property type="nucleotide sequence ID" value="NZ_MWWR01000006.1"/>
</dbReference>
<reference evidence="2 3" key="1">
    <citation type="journal article" date="2017" name="BMC Genomics">
        <title>Comparative genomic and phylogenomic analyses of the Bifidobacteriaceae family.</title>
        <authorList>
            <person name="Lugli G.A."/>
            <person name="Milani C."/>
            <person name="Turroni F."/>
            <person name="Duranti S."/>
            <person name="Mancabelli L."/>
            <person name="Mangifesta M."/>
            <person name="Ferrario C."/>
            <person name="Modesto M."/>
            <person name="Mattarelli P."/>
            <person name="Jiri K."/>
            <person name="van Sinderen D."/>
            <person name="Ventura M."/>
        </authorList>
    </citation>
    <scope>NUCLEOTIDE SEQUENCE [LARGE SCALE GENOMIC DNA]</scope>
    <source>
        <strain evidence="2 3">DSM 24742</strain>
    </source>
</reference>
<organism evidence="2 3">
    <name type="scientific">Pseudoscardovia radai</name>
    <dbReference type="NCBI Taxonomy" id="987066"/>
    <lineage>
        <taxon>Bacteria</taxon>
        <taxon>Bacillati</taxon>
        <taxon>Actinomycetota</taxon>
        <taxon>Actinomycetes</taxon>
        <taxon>Bifidobacteriales</taxon>
        <taxon>Bifidobacteriaceae</taxon>
        <taxon>Pseudoscardovia</taxon>
    </lineage>
</organism>
<proteinExistence type="predicted"/>
<feature type="compositionally biased region" description="Basic and acidic residues" evidence="1">
    <location>
        <begin position="18"/>
        <end position="33"/>
    </location>
</feature>
<evidence type="ECO:0000256" key="1">
    <source>
        <dbReference type="SAM" id="MobiDB-lite"/>
    </source>
</evidence>
<feature type="region of interest" description="Disordered" evidence="1">
    <location>
        <begin position="45"/>
        <end position="86"/>
    </location>
</feature>